<evidence type="ECO:0000256" key="1">
    <source>
        <dbReference type="ARBA" id="ARBA00022536"/>
    </source>
</evidence>
<dbReference type="SUPFAM" id="SSF57424">
    <property type="entry name" value="LDL receptor-like module"/>
    <property type="match status" value="1"/>
</dbReference>
<reference evidence="6" key="1">
    <citation type="journal article" date="2023" name="G3 (Bethesda)">
        <title>A reference genome for the long-term kleptoplast-retaining sea slug Elysia crispata morphotype clarki.</title>
        <authorList>
            <person name="Eastman K.E."/>
            <person name="Pendleton A.L."/>
            <person name="Shaikh M.A."/>
            <person name="Suttiyut T."/>
            <person name="Ogas R."/>
            <person name="Tomko P."/>
            <person name="Gavelis G."/>
            <person name="Widhalm J.R."/>
            <person name="Wisecaver J.H."/>
        </authorList>
    </citation>
    <scope>NUCLEOTIDE SEQUENCE</scope>
    <source>
        <strain evidence="6">ECLA1</strain>
    </source>
</reference>
<keyword evidence="5" id="KW-0472">Membrane</keyword>
<evidence type="ECO:0000256" key="2">
    <source>
        <dbReference type="ARBA" id="ARBA00022737"/>
    </source>
</evidence>
<comment type="caution">
    <text evidence="6">The sequence shown here is derived from an EMBL/GenBank/DDBJ whole genome shotgun (WGS) entry which is preliminary data.</text>
</comment>
<proteinExistence type="predicted"/>
<dbReference type="PANTHER" id="PTHR22906">
    <property type="entry name" value="PROPERDIN"/>
    <property type="match status" value="1"/>
</dbReference>
<dbReference type="PROSITE" id="PS50092">
    <property type="entry name" value="TSP1"/>
    <property type="match status" value="2"/>
</dbReference>
<dbReference type="PANTHER" id="PTHR22906:SF21">
    <property type="entry name" value="SEMA DOMAIN-CONTAINING PROTEIN"/>
    <property type="match status" value="1"/>
</dbReference>
<feature type="disulfide bond" evidence="4">
    <location>
        <begin position="176"/>
        <end position="191"/>
    </location>
</feature>
<evidence type="ECO:0000256" key="4">
    <source>
        <dbReference type="PROSITE-ProRule" id="PRU00124"/>
    </source>
</evidence>
<dbReference type="InterPro" id="IPR052065">
    <property type="entry name" value="Compl_asym_regulator"/>
</dbReference>
<evidence type="ECO:0000313" key="7">
    <source>
        <dbReference type="Proteomes" id="UP001283361"/>
    </source>
</evidence>
<evidence type="ECO:0000256" key="3">
    <source>
        <dbReference type="ARBA" id="ARBA00023157"/>
    </source>
</evidence>
<organism evidence="6 7">
    <name type="scientific">Elysia crispata</name>
    <name type="common">lettuce slug</name>
    <dbReference type="NCBI Taxonomy" id="231223"/>
    <lineage>
        <taxon>Eukaryota</taxon>
        <taxon>Metazoa</taxon>
        <taxon>Spiralia</taxon>
        <taxon>Lophotrochozoa</taxon>
        <taxon>Mollusca</taxon>
        <taxon>Gastropoda</taxon>
        <taxon>Heterobranchia</taxon>
        <taxon>Euthyneura</taxon>
        <taxon>Panpulmonata</taxon>
        <taxon>Sacoglossa</taxon>
        <taxon>Placobranchoidea</taxon>
        <taxon>Plakobranchidae</taxon>
        <taxon>Elysia</taxon>
    </lineage>
</organism>
<dbReference type="SUPFAM" id="SSF82895">
    <property type="entry name" value="TSP-1 type 1 repeat"/>
    <property type="match status" value="2"/>
</dbReference>
<evidence type="ECO:0000313" key="6">
    <source>
        <dbReference type="EMBL" id="KAK3731988.1"/>
    </source>
</evidence>
<dbReference type="Proteomes" id="UP001283361">
    <property type="component" value="Unassembled WGS sequence"/>
</dbReference>
<dbReference type="InterPro" id="IPR036055">
    <property type="entry name" value="LDL_receptor-like_sf"/>
</dbReference>
<dbReference type="Gene3D" id="4.10.400.10">
    <property type="entry name" value="Low-density Lipoprotein Receptor"/>
    <property type="match status" value="1"/>
</dbReference>
<dbReference type="InterPro" id="IPR023415">
    <property type="entry name" value="LDLR_class-A_CS"/>
</dbReference>
<accession>A0AAE0Y3L8</accession>
<keyword evidence="7" id="KW-1185">Reference proteome</keyword>
<sequence>METVGSCHAFTTFILTFTVVAVCVASENTKGGGHWTEWSKMSECSATCGSGLTHASRTYIPGPNEPKRKQPFMSYTTFSCTNAALPVCPSDGVWTGWGRWSECTKGCGGGERTRKRDCYDRTEGGKDCEGETFDEEKCNKEPCPRLPAHFDMSVCFPATNFTCASGKMCILAAQKCDSAVQCHDGSDEMGCPRKSRYGNVRYDLRDGASTLPRPLSLLGLIAQSITCFILTATIWHN</sequence>
<dbReference type="PROSITE" id="PS50068">
    <property type="entry name" value="LDLRA_2"/>
    <property type="match status" value="1"/>
</dbReference>
<dbReference type="Pfam" id="PF00090">
    <property type="entry name" value="TSP_1"/>
    <property type="match status" value="2"/>
</dbReference>
<dbReference type="Gene3D" id="2.20.100.10">
    <property type="entry name" value="Thrombospondin type-1 (TSP1) repeat"/>
    <property type="match status" value="2"/>
</dbReference>
<dbReference type="EMBL" id="JAWDGP010006981">
    <property type="protein sequence ID" value="KAK3731988.1"/>
    <property type="molecule type" value="Genomic_DNA"/>
</dbReference>
<dbReference type="SMART" id="SM00192">
    <property type="entry name" value="LDLa"/>
    <property type="match status" value="1"/>
</dbReference>
<dbReference type="PROSITE" id="PS01209">
    <property type="entry name" value="LDLRA_1"/>
    <property type="match status" value="1"/>
</dbReference>
<dbReference type="Pfam" id="PF00057">
    <property type="entry name" value="Ldl_recept_a"/>
    <property type="match status" value="1"/>
</dbReference>
<keyword evidence="5" id="KW-1133">Transmembrane helix</keyword>
<protein>
    <submittedName>
        <fullName evidence="6">Uncharacterized protein</fullName>
    </submittedName>
</protein>
<dbReference type="InterPro" id="IPR002172">
    <property type="entry name" value="LDrepeatLR_classA_rpt"/>
</dbReference>
<feature type="transmembrane region" description="Helical" evidence="5">
    <location>
        <begin position="215"/>
        <end position="235"/>
    </location>
</feature>
<gene>
    <name evidence="6" type="ORF">RRG08_015388</name>
</gene>
<dbReference type="InterPro" id="IPR036383">
    <property type="entry name" value="TSP1_rpt_sf"/>
</dbReference>
<dbReference type="FunFam" id="2.20.100.10:FF:000001">
    <property type="entry name" value="semaphorin-5A isoform X1"/>
    <property type="match status" value="1"/>
</dbReference>
<comment type="caution">
    <text evidence="4">Lacks conserved residue(s) required for the propagation of feature annotation.</text>
</comment>
<dbReference type="AlphaFoldDB" id="A0AAE0Y3L8"/>
<name>A0AAE0Y3L8_9GAST</name>
<keyword evidence="5" id="KW-0812">Transmembrane</keyword>
<keyword evidence="1" id="KW-0245">EGF-like domain</keyword>
<dbReference type="InterPro" id="IPR000884">
    <property type="entry name" value="TSP1_rpt"/>
</dbReference>
<keyword evidence="3 4" id="KW-1015">Disulfide bond</keyword>
<evidence type="ECO:0000256" key="5">
    <source>
        <dbReference type="SAM" id="Phobius"/>
    </source>
</evidence>
<keyword evidence="2" id="KW-0677">Repeat</keyword>
<dbReference type="CDD" id="cd00112">
    <property type="entry name" value="LDLa"/>
    <property type="match status" value="1"/>
</dbReference>
<dbReference type="SMART" id="SM00209">
    <property type="entry name" value="TSP1"/>
    <property type="match status" value="2"/>
</dbReference>